<evidence type="ECO:0000313" key="2">
    <source>
        <dbReference type="EMBL" id="MFC5550005.1"/>
    </source>
</evidence>
<dbReference type="RefSeq" id="WP_379772148.1">
    <property type="nucleotide sequence ID" value="NZ_JBHSMZ010000010.1"/>
</dbReference>
<dbReference type="Proteomes" id="UP001596086">
    <property type="component" value="Unassembled WGS sequence"/>
</dbReference>
<dbReference type="InterPro" id="IPR011089">
    <property type="entry name" value="GmrSD_C"/>
</dbReference>
<feature type="domain" description="GmrSD restriction endonucleases C-terminal" evidence="1">
    <location>
        <begin position="95"/>
        <end position="228"/>
    </location>
</feature>
<protein>
    <submittedName>
        <fullName evidence="2">HNH endonuclease family protein</fullName>
    </submittedName>
</protein>
<dbReference type="GO" id="GO:0004519">
    <property type="term" value="F:endonuclease activity"/>
    <property type="evidence" value="ECO:0007669"/>
    <property type="project" value="UniProtKB-KW"/>
</dbReference>
<keyword evidence="2" id="KW-0378">Hydrolase</keyword>
<dbReference type="PANTHER" id="PTHR35149:SF1">
    <property type="entry name" value="DUF5655 DOMAIN-CONTAINING PROTEIN"/>
    <property type="match status" value="1"/>
</dbReference>
<keyword evidence="3" id="KW-1185">Reference proteome</keyword>
<name>A0ABW0S2R7_9BURK</name>
<accession>A0ABW0S2R7</accession>
<sequence>MTRPGTTETKETLVQLLQAIERFIFIVYGLCDNYSNHSSKTYFGDYGWAIYHEVPEYSFCEITEAIEDYLESYDEDGEFIGEFSPGRFIEKAHARFIGEQGWRSWGTIKYFLSEWEADLSGEGAYVMSERAYKYASIEHIMPQNPSAAGQWQSNQKILGKRFKYVLDDLGNLTLLGVGANKAVKDIDLASKAAAYRMTDDGQDILERAGKDYEWGEKQIQQRGQDMVRFICERWNLPGQDDDDSKLQFDYDDVLSTHVRAPRQKRKQ</sequence>
<organism evidence="2 3">
    <name type="scientific">Massilia aerilata</name>
    <dbReference type="NCBI Taxonomy" id="453817"/>
    <lineage>
        <taxon>Bacteria</taxon>
        <taxon>Pseudomonadati</taxon>
        <taxon>Pseudomonadota</taxon>
        <taxon>Betaproteobacteria</taxon>
        <taxon>Burkholderiales</taxon>
        <taxon>Oxalobacteraceae</taxon>
        <taxon>Telluria group</taxon>
        <taxon>Massilia</taxon>
    </lineage>
</organism>
<keyword evidence="2" id="KW-0540">Nuclease</keyword>
<gene>
    <name evidence="2" type="ORF">ACFPO9_15935</name>
</gene>
<comment type="caution">
    <text evidence="2">The sequence shown here is derived from an EMBL/GenBank/DDBJ whole genome shotgun (WGS) entry which is preliminary data.</text>
</comment>
<keyword evidence="2" id="KW-0255">Endonuclease</keyword>
<evidence type="ECO:0000313" key="3">
    <source>
        <dbReference type="Proteomes" id="UP001596086"/>
    </source>
</evidence>
<evidence type="ECO:0000259" key="1">
    <source>
        <dbReference type="Pfam" id="PF07510"/>
    </source>
</evidence>
<reference evidence="3" key="1">
    <citation type="journal article" date="2019" name="Int. J. Syst. Evol. Microbiol.">
        <title>The Global Catalogue of Microorganisms (GCM) 10K type strain sequencing project: providing services to taxonomists for standard genome sequencing and annotation.</title>
        <authorList>
            <consortium name="The Broad Institute Genomics Platform"/>
            <consortium name="The Broad Institute Genome Sequencing Center for Infectious Disease"/>
            <person name="Wu L."/>
            <person name="Ma J."/>
        </authorList>
    </citation>
    <scope>NUCLEOTIDE SEQUENCE [LARGE SCALE GENOMIC DNA]</scope>
    <source>
        <strain evidence="3">CGMCC 4.5798</strain>
    </source>
</reference>
<dbReference type="PANTHER" id="PTHR35149">
    <property type="entry name" value="SLL5132 PROTEIN"/>
    <property type="match status" value="1"/>
</dbReference>
<dbReference type="Pfam" id="PF07510">
    <property type="entry name" value="GmrSD_C"/>
    <property type="match status" value="1"/>
</dbReference>
<proteinExistence type="predicted"/>
<dbReference type="EMBL" id="JBHSMZ010000010">
    <property type="protein sequence ID" value="MFC5550005.1"/>
    <property type="molecule type" value="Genomic_DNA"/>
</dbReference>